<dbReference type="InterPro" id="IPR021848">
    <property type="entry name" value="HODM_asu-like"/>
</dbReference>
<dbReference type="OrthoDB" id="5043642at2759"/>
<protein>
    <submittedName>
        <fullName evidence="1">DEKNAAC103239</fullName>
    </submittedName>
</protein>
<proteinExistence type="predicted"/>
<dbReference type="Pfam" id="PF11927">
    <property type="entry name" value="HODM_asu-like"/>
    <property type="match status" value="1"/>
</dbReference>
<keyword evidence="2" id="KW-1185">Reference proteome</keyword>
<dbReference type="STRING" id="13370.A0A448YMW9"/>
<dbReference type="AlphaFoldDB" id="A0A448YMW9"/>
<accession>A0A448YMW9</accession>
<organism evidence="1 2">
    <name type="scientific">Brettanomyces naardenensis</name>
    <name type="common">Yeast</name>
    <dbReference type="NCBI Taxonomy" id="13370"/>
    <lineage>
        <taxon>Eukaryota</taxon>
        <taxon>Fungi</taxon>
        <taxon>Dikarya</taxon>
        <taxon>Ascomycota</taxon>
        <taxon>Saccharomycotina</taxon>
        <taxon>Pichiomycetes</taxon>
        <taxon>Pichiales</taxon>
        <taxon>Pichiaceae</taxon>
        <taxon>Brettanomyces</taxon>
    </lineage>
</organism>
<reference evidence="1 2" key="1">
    <citation type="submission" date="2018-12" db="EMBL/GenBank/DDBJ databases">
        <authorList>
            <person name="Tiukova I."/>
            <person name="Dainat J."/>
        </authorList>
    </citation>
    <scope>NUCLEOTIDE SEQUENCE [LARGE SCALE GENOMIC DNA]</scope>
</reference>
<evidence type="ECO:0000313" key="2">
    <source>
        <dbReference type="Proteomes" id="UP000290900"/>
    </source>
</evidence>
<dbReference type="EMBL" id="CAACVR010000021">
    <property type="protein sequence ID" value="VEU22236.1"/>
    <property type="molecule type" value="Genomic_DNA"/>
</dbReference>
<name>A0A448YMW9_BRENA</name>
<dbReference type="Proteomes" id="UP000290900">
    <property type="component" value="Unassembled WGS sequence"/>
</dbReference>
<evidence type="ECO:0000313" key="1">
    <source>
        <dbReference type="EMBL" id="VEU22236.1"/>
    </source>
</evidence>
<dbReference type="InParanoid" id="A0A448YMW9"/>
<sequence length="331" mass="38603">MPENFDWKLCDPHKFRPFKNKEYKINLGIRKLDPNDFICIENTYLDRTDLREKLFEKYPTRCHGFHPSVLPALREVYDLVFDFLVTRYPKYFYRTENGLVYNKIRRESIPSDSSKLEAEELERIICRNIEEDFLILLKNPDSDQPDEYILRAAVSCFPAGFNPAEKLNTPLTAIHGPVPGYKERLQLSMNRFFGRLKIHEYIVRSNWSIQIHANLCAPTGSHASSVQAKEIKPVEAETLDFNKVFFRVEKQCFTRLPKTKANLMLIRTYVTSMANLRDDVDIEALCGAIDGVKGDLAIYKRRIQWGDAVKSYLRGETNGMTDEIYDYKFIS</sequence>
<gene>
    <name evidence="1" type="ORF">BRENAR_LOCUS2968</name>
</gene>